<feature type="compositionally biased region" description="Polar residues" evidence="1">
    <location>
        <begin position="1"/>
        <end position="10"/>
    </location>
</feature>
<feature type="compositionally biased region" description="Basic and acidic residues" evidence="1">
    <location>
        <begin position="239"/>
        <end position="275"/>
    </location>
</feature>
<sequence>MTGQTSTEMQSVADEANGGGVAANPVDGNEVVVDKPAEAKDTIEEMESVNGKDESDDEVALGSASDHEDLGEWEATEAFPDELGSTFHPSAPPFTITSGSTTISHAPPPLPVPSQPSASQLQGKAKGKDKGKRRRQEARRSPSPAVPIDPAIHVDSSSPESLADRWPSSSIVVIDPFIMSKNVTRGENELVLSKFISECRRAVVCLDELGGSFESLLGDGSPIRIGNGESRASRKAKERKAAKEAGAKDKDAAKEKKDKGKGKGKEQENETKEKSSSNSAQPQPVSAPAPAPVHSEPGPSQRKAKEDHSDQSRTELNQWPDTRAQSSGRVRAQEATSSTTIPRNFAGLVSRALADIGAGGVPVRGPVLGRWVPPSQRPPVRRPNSDAPVSTTNTKSVSGVSSGTATRNRRRRRRVVRGDAAAANSDVQSHPGPETQGV</sequence>
<evidence type="ECO:0000256" key="1">
    <source>
        <dbReference type="SAM" id="MobiDB-lite"/>
    </source>
</evidence>
<feature type="region of interest" description="Disordered" evidence="1">
    <location>
        <begin position="216"/>
        <end position="345"/>
    </location>
</feature>
<reference evidence="2 3" key="1">
    <citation type="journal article" date="2016" name="Mol. Biol. Evol.">
        <title>Comparative Genomics of Early-Diverging Mushroom-Forming Fungi Provides Insights into the Origins of Lignocellulose Decay Capabilities.</title>
        <authorList>
            <person name="Nagy L.G."/>
            <person name="Riley R."/>
            <person name="Tritt A."/>
            <person name="Adam C."/>
            <person name="Daum C."/>
            <person name="Floudas D."/>
            <person name="Sun H."/>
            <person name="Yadav J.S."/>
            <person name="Pangilinan J."/>
            <person name="Larsson K.H."/>
            <person name="Matsuura K."/>
            <person name="Barry K."/>
            <person name="Labutti K."/>
            <person name="Kuo R."/>
            <person name="Ohm R.A."/>
            <person name="Bhattacharya S.S."/>
            <person name="Shirouzu T."/>
            <person name="Yoshinaga Y."/>
            <person name="Martin F.M."/>
            <person name="Grigoriev I.V."/>
            <person name="Hibbett D.S."/>
        </authorList>
    </citation>
    <scope>NUCLEOTIDE SEQUENCE [LARGE SCALE GENOMIC DNA]</scope>
    <source>
        <strain evidence="2 3">HHB10207 ss-3</strain>
    </source>
</reference>
<feature type="region of interest" description="Disordered" evidence="1">
    <location>
        <begin position="1"/>
        <end position="166"/>
    </location>
</feature>
<proteinExistence type="predicted"/>
<evidence type="ECO:0000313" key="2">
    <source>
        <dbReference type="EMBL" id="KZT39846.1"/>
    </source>
</evidence>
<feature type="region of interest" description="Disordered" evidence="1">
    <location>
        <begin position="362"/>
        <end position="438"/>
    </location>
</feature>
<feature type="compositionally biased region" description="Basic residues" evidence="1">
    <location>
        <begin position="125"/>
        <end position="137"/>
    </location>
</feature>
<feature type="compositionally biased region" description="Polar residues" evidence="1">
    <location>
        <begin position="314"/>
        <end position="342"/>
    </location>
</feature>
<accession>A0A166EQZ5</accession>
<feature type="compositionally biased region" description="Basic and acidic residues" evidence="1">
    <location>
        <begin position="32"/>
        <end position="43"/>
    </location>
</feature>
<name>A0A166EQZ5_9AGAM</name>
<protein>
    <submittedName>
        <fullName evidence="2">Uncharacterized protein</fullName>
    </submittedName>
</protein>
<dbReference type="Proteomes" id="UP000076798">
    <property type="component" value="Unassembled WGS sequence"/>
</dbReference>
<gene>
    <name evidence="2" type="ORF">SISSUDRAFT_570777</name>
</gene>
<organism evidence="2 3">
    <name type="scientific">Sistotremastrum suecicum HHB10207 ss-3</name>
    <dbReference type="NCBI Taxonomy" id="1314776"/>
    <lineage>
        <taxon>Eukaryota</taxon>
        <taxon>Fungi</taxon>
        <taxon>Dikarya</taxon>
        <taxon>Basidiomycota</taxon>
        <taxon>Agaricomycotina</taxon>
        <taxon>Agaricomycetes</taxon>
        <taxon>Sistotremastrales</taxon>
        <taxon>Sistotremastraceae</taxon>
        <taxon>Sistotremastrum</taxon>
    </lineage>
</organism>
<feature type="compositionally biased region" description="Low complexity" evidence="1">
    <location>
        <begin position="115"/>
        <end position="124"/>
    </location>
</feature>
<feature type="compositionally biased region" description="Low complexity" evidence="1">
    <location>
        <begin position="363"/>
        <end position="374"/>
    </location>
</feature>
<feature type="compositionally biased region" description="Basic and acidic residues" evidence="1">
    <location>
        <begin position="303"/>
        <end position="313"/>
    </location>
</feature>
<feature type="compositionally biased region" description="Polar residues" evidence="1">
    <location>
        <begin position="95"/>
        <end position="104"/>
    </location>
</feature>
<keyword evidence="3" id="KW-1185">Reference proteome</keyword>
<dbReference type="EMBL" id="KV428040">
    <property type="protein sequence ID" value="KZT39846.1"/>
    <property type="molecule type" value="Genomic_DNA"/>
</dbReference>
<evidence type="ECO:0000313" key="3">
    <source>
        <dbReference type="Proteomes" id="UP000076798"/>
    </source>
</evidence>
<feature type="compositionally biased region" description="Polar residues" evidence="1">
    <location>
        <begin position="387"/>
        <end position="402"/>
    </location>
</feature>
<dbReference type="AlphaFoldDB" id="A0A166EQZ5"/>